<accession>A0A1T4W5Y7</accession>
<dbReference type="InterPro" id="IPR011611">
    <property type="entry name" value="PfkB_dom"/>
</dbReference>
<evidence type="ECO:0000313" key="5">
    <source>
        <dbReference type="Proteomes" id="UP000190460"/>
    </source>
</evidence>
<dbReference type="Proteomes" id="UP000190460">
    <property type="component" value="Unassembled WGS sequence"/>
</dbReference>
<protein>
    <submittedName>
        <fullName evidence="4">Ribokinase</fullName>
    </submittedName>
</protein>
<evidence type="ECO:0000256" key="1">
    <source>
        <dbReference type="ARBA" id="ARBA00022679"/>
    </source>
</evidence>
<keyword evidence="1" id="KW-0808">Transferase</keyword>
<evidence type="ECO:0000259" key="3">
    <source>
        <dbReference type="Pfam" id="PF00294"/>
    </source>
</evidence>
<dbReference type="GO" id="GO:0006796">
    <property type="term" value="P:phosphate-containing compound metabolic process"/>
    <property type="evidence" value="ECO:0007669"/>
    <property type="project" value="UniProtKB-ARBA"/>
</dbReference>
<dbReference type="EMBL" id="FUYB01000003">
    <property type="protein sequence ID" value="SKA72607.1"/>
    <property type="molecule type" value="Genomic_DNA"/>
</dbReference>
<organism evidence="4 5">
    <name type="scientific">Thiothrix eikelboomii</name>
    <dbReference type="NCBI Taxonomy" id="92487"/>
    <lineage>
        <taxon>Bacteria</taxon>
        <taxon>Pseudomonadati</taxon>
        <taxon>Pseudomonadota</taxon>
        <taxon>Gammaproteobacteria</taxon>
        <taxon>Thiotrichales</taxon>
        <taxon>Thiotrichaceae</taxon>
        <taxon>Thiothrix</taxon>
    </lineage>
</organism>
<keyword evidence="2 4" id="KW-0418">Kinase</keyword>
<dbReference type="RefSeq" id="WP_078921610.1">
    <property type="nucleotide sequence ID" value="NZ_FUYB01000003.1"/>
</dbReference>
<evidence type="ECO:0000256" key="2">
    <source>
        <dbReference type="ARBA" id="ARBA00022777"/>
    </source>
</evidence>
<dbReference type="OrthoDB" id="9775849at2"/>
<dbReference type="AlphaFoldDB" id="A0A1T4W5Y7"/>
<dbReference type="PRINTS" id="PR00990">
    <property type="entry name" value="RIBOKINASE"/>
</dbReference>
<dbReference type="STRING" id="92487.SAMN02745130_01136"/>
<keyword evidence="5" id="KW-1185">Reference proteome</keyword>
<evidence type="ECO:0000313" key="4">
    <source>
        <dbReference type="EMBL" id="SKA72607.1"/>
    </source>
</evidence>
<feature type="domain" description="Carbohydrate kinase PfkB" evidence="3">
    <location>
        <begin position="3"/>
        <end position="294"/>
    </location>
</feature>
<reference evidence="4 5" key="1">
    <citation type="submission" date="2017-02" db="EMBL/GenBank/DDBJ databases">
        <authorList>
            <person name="Peterson S.W."/>
        </authorList>
    </citation>
    <scope>NUCLEOTIDE SEQUENCE [LARGE SCALE GENOMIC DNA]</scope>
    <source>
        <strain evidence="4 5">ATCC 49788</strain>
    </source>
</reference>
<proteinExistence type="predicted"/>
<dbReference type="PANTHER" id="PTHR10584">
    <property type="entry name" value="SUGAR KINASE"/>
    <property type="match status" value="1"/>
</dbReference>
<gene>
    <name evidence="4" type="ORF">SAMN02745130_01136</name>
</gene>
<dbReference type="InterPro" id="IPR002139">
    <property type="entry name" value="Ribo/fructo_kinase"/>
</dbReference>
<dbReference type="InterPro" id="IPR029056">
    <property type="entry name" value="Ribokinase-like"/>
</dbReference>
<dbReference type="Pfam" id="PF00294">
    <property type="entry name" value="PfkB"/>
    <property type="match status" value="1"/>
</dbReference>
<dbReference type="PANTHER" id="PTHR10584:SF166">
    <property type="entry name" value="RIBOKINASE"/>
    <property type="match status" value="1"/>
</dbReference>
<dbReference type="Gene3D" id="3.40.1190.20">
    <property type="match status" value="1"/>
</dbReference>
<name>A0A1T4W5Y7_9GAMM</name>
<sequence>MRVVVLGSYVQAHCLAVPALPVKGASIQAPSYWQEHGGKGLNLAVGMHRLGLSVCLLLAVGEDAAGRSVCEFLQTEGISTQHVVRLGAHSGFGIGLISVDEGNLIAVFSGANHLLNTSHLTALTEEIALAQVVCGQFEIQPSVVLAAFQLAKRYRVKTLLNPSPWQKPSAELLELTDILILNEVEARLMFELATPTPLTQQDWCTLNWSAYWSGELLIITLAERGAILFRQGQAPLYEPAWQILQADPTGAGDAFTAGWVYTLGQQTSDPQALGFANACGALLAQQVGVLAALPSLSSVEAFIRQNHSPLLR</sequence>
<dbReference type="GO" id="GO:0016301">
    <property type="term" value="F:kinase activity"/>
    <property type="evidence" value="ECO:0007669"/>
    <property type="project" value="UniProtKB-KW"/>
</dbReference>
<dbReference type="SUPFAM" id="SSF53613">
    <property type="entry name" value="Ribokinase-like"/>
    <property type="match status" value="1"/>
</dbReference>